<comment type="similarity">
    <text evidence="1">Belongs to the NodU/CmcH family.</text>
</comment>
<dbReference type="Pfam" id="PF02543">
    <property type="entry name" value="Carbam_trans_N"/>
    <property type="match status" value="2"/>
</dbReference>
<name>A0ABV9HW81_9FLAO</name>
<feature type="domain" description="Carbamoyltransferase" evidence="2">
    <location>
        <begin position="104"/>
        <end position="354"/>
    </location>
</feature>
<evidence type="ECO:0000259" key="2">
    <source>
        <dbReference type="Pfam" id="PF02543"/>
    </source>
</evidence>
<evidence type="ECO:0000259" key="3">
    <source>
        <dbReference type="Pfam" id="PF16861"/>
    </source>
</evidence>
<keyword evidence="5" id="KW-1185">Reference proteome</keyword>
<reference evidence="5" key="1">
    <citation type="journal article" date="2019" name="Int. J. Syst. Evol. Microbiol.">
        <title>The Global Catalogue of Microorganisms (GCM) 10K type strain sequencing project: providing services to taxonomists for standard genome sequencing and annotation.</title>
        <authorList>
            <consortium name="The Broad Institute Genomics Platform"/>
            <consortium name="The Broad Institute Genome Sequencing Center for Infectious Disease"/>
            <person name="Wu L."/>
            <person name="Ma J."/>
        </authorList>
    </citation>
    <scope>NUCLEOTIDE SEQUENCE [LARGE SCALE GENOMIC DNA]</scope>
    <source>
        <strain evidence="5">YJ-61-S</strain>
    </source>
</reference>
<feature type="domain" description="Carbamoyltransferase" evidence="2">
    <location>
        <begin position="29"/>
        <end position="83"/>
    </location>
</feature>
<comment type="caution">
    <text evidence="4">The sequence shown here is derived from an EMBL/GenBank/DDBJ whole genome shotgun (WGS) entry which is preliminary data.</text>
</comment>
<dbReference type="InterPro" id="IPR031730">
    <property type="entry name" value="Carbam_trans_C"/>
</dbReference>
<dbReference type="Gene3D" id="3.30.420.40">
    <property type="match status" value="2"/>
</dbReference>
<proteinExistence type="inferred from homology"/>
<dbReference type="PANTHER" id="PTHR34847:SF1">
    <property type="entry name" value="NODULATION PROTEIN U"/>
    <property type="match status" value="1"/>
</dbReference>
<dbReference type="SUPFAM" id="SSF53067">
    <property type="entry name" value="Actin-like ATPase domain"/>
    <property type="match status" value="1"/>
</dbReference>
<dbReference type="EMBL" id="JBHSFV010000006">
    <property type="protein sequence ID" value="MFC4634417.1"/>
    <property type="molecule type" value="Genomic_DNA"/>
</dbReference>
<protein>
    <submittedName>
        <fullName evidence="4">Carbamoyltransferase C-terminal domain-containing protein</fullName>
    </submittedName>
</protein>
<dbReference type="Gene3D" id="3.90.870.20">
    <property type="entry name" value="Carbamoyltransferase, C-terminal domain"/>
    <property type="match status" value="1"/>
</dbReference>
<evidence type="ECO:0000313" key="4">
    <source>
        <dbReference type="EMBL" id="MFC4634417.1"/>
    </source>
</evidence>
<dbReference type="CDD" id="cd24098">
    <property type="entry name" value="ASKHA_NBD_TobZ_N"/>
    <property type="match status" value="1"/>
</dbReference>
<accession>A0ABV9HW81</accession>
<dbReference type="Pfam" id="PF16861">
    <property type="entry name" value="Carbam_trans_C"/>
    <property type="match status" value="1"/>
</dbReference>
<dbReference type="Proteomes" id="UP001596043">
    <property type="component" value="Unassembled WGS sequence"/>
</dbReference>
<gene>
    <name evidence="4" type="ORF">ACFO3O_10895</name>
</gene>
<evidence type="ECO:0000256" key="1">
    <source>
        <dbReference type="ARBA" id="ARBA00006129"/>
    </source>
</evidence>
<dbReference type="InterPro" id="IPR003696">
    <property type="entry name" value="Carbtransf_dom"/>
</dbReference>
<organism evidence="4 5">
    <name type="scientific">Dokdonia ponticola</name>
    <dbReference type="NCBI Taxonomy" id="2041041"/>
    <lineage>
        <taxon>Bacteria</taxon>
        <taxon>Pseudomonadati</taxon>
        <taxon>Bacteroidota</taxon>
        <taxon>Flavobacteriia</taxon>
        <taxon>Flavobacteriales</taxon>
        <taxon>Flavobacteriaceae</taxon>
        <taxon>Dokdonia</taxon>
    </lineage>
</organism>
<dbReference type="InterPro" id="IPR038152">
    <property type="entry name" value="Carbam_trans_C_sf"/>
</dbReference>
<dbReference type="InterPro" id="IPR043129">
    <property type="entry name" value="ATPase_NBD"/>
</dbReference>
<sequence length="582" mass="65809">MNYRLLQVELFKTQEDVNDTIYVLGTGLSHDGSAVLLKNGKVCIAIEKERLTRKKHDGGNDTVAIQYCLDAEGITLEDISLVVQCANFEIPERDYHRGKRLFTKKGSPEVVNISHHLAHAYSAVGTSPFNECAVMVIDGCGSPLEQYLALHPEEKHLIADTILTRKVMQCEKDSFYHFDGKKLQPLWKDFSTMTRHHDYTLQLPSTQHSIGGFYAAISHYVFGNMDDVGKLMGLAPFGKSGVYELDAFTFRKGTLEVIDEWKAVLTNPSPSYAHFKQHFEYYANIAKWAQEQVEEAVIQCISSRMEKFPHQNLCYSGGVALNAAANRKLIETNIAENIYFEPAAADNGLALGCAFYGWLAYLDKDKVPHNGDTCFGKVYPQKDILKALKKERSNQYTQKVFVDENEMLQHLASELNSGKTVAWFQAGSEFGPRSLGRRSILAHPGKDNLQYHINTSIKFREDFRPFAPAVLKNYAHKYFVAGRESPYMILLDHTRQEYINQLQNVTHCDGTARIQTVDDVWNPKFTKLLKAFQVESGIPILLNTSLNKKGMPMVETPEEAMILFKETALEILVLENTVLTKK</sequence>
<dbReference type="InterPro" id="IPR051338">
    <property type="entry name" value="NodU/CmcH_Carbamoyltrnsfr"/>
</dbReference>
<feature type="domain" description="Carbamoyltransferase C-terminal" evidence="3">
    <location>
        <begin position="412"/>
        <end position="581"/>
    </location>
</feature>
<dbReference type="RefSeq" id="WP_379978656.1">
    <property type="nucleotide sequence ID" value="NZ_JBHSFV010000006.1"/>
</dbReference>
<dbReference type="PANTHER" id="PTHR34847">
    <property type="entry name" value="NODULATION PROTEIN U"/>
    <property type="match status" value="1"/>
</dbReference>
<evidence type="ECO:0000313" key="5">
    <source>
        <dbReference type="Proteomes" id="UP001596043"/>
    </source>
</evidence>